<gene>
    <name evidence="3" type="ORF">URODEC1_LOCUS83727</name>
</gene>
<dbReference type="Proteomes" id="UP001497457">
    <property type="component" value="Chromosome 32b"/>
</dbReference>
<feature type="transmembrane region" description="Helical" evidence="1">
    <location>
        <begin position="305"/>
        <end position="326"/>
    </location>
</feature>
<feature type="domain" description="DUF4220" evidence="2">
    <location>
        <begin position="66"/>
        <end position="370"/>
    </location>
</feature>
<dbReference type="Pfam" id="PF04578">
    <property type="entry name" value="DUF594"/>
    <property type="match status" value="1"/>
</dbReference>
<organism evidence="3 4">
    <name type="scientific">Urochloa decumbens</name>
    <dbReference type="NCBI Taxonomy" id="240449"/>
    <lineage>
        <taxon>Eukaryota</taxon>
        <taxon>Viridiplantae</taxon>
        <taxon>Streptophyta</taxon>
        <taxon>Embryophyta</taxon>
        <taxon>Tracheophyta</taxon>
        <taxon>Spermatophyta</taxon>
        <taxon>Magnoliopsida</taxon>
        <taxon>Liliopsida</taxon>
        <taxon>Poales</taxon>
        <taxon>Poaceae</taxon>
        <taxon>PACMAD clade</taxon>
        <taxon>Panicoideae</taxon>
        <taxon>Panicodae</taxon>
        <taxon>Paniceae</taxon>
        <taxon>Melinidinae</taxon>
        <taxon>Urochloa</taxon>
    </lineage>
</organism>
<keyword evidence="1" id="KW-0812">Transmembrane</keyword>
<dbReference type="InterPro" id="IPR025315">
    <property type="entry name" value="DUF4220"/>
</dbReference>
<protein>
    <recommendedName>
        <fullName evidence="2">DUF4220 domain-containing protein</fullName>
    </recommendedName>
</protein>
<feature type="transmembrane region" description="Helical" evidence="1">
    <location>
        <begin position="63"/>
        <end position="84"/>
    </location>
</feature>
<reference evidence="3" key="1">
    <citation type="submission" date="2024-10" db="EMBL/GenBank/DDBJ databases">
        <authorList>
            <person name="Ryan C."/>
        </authorList>
    </citation>
    <scope>NUCLEOTIDE SEQUENCE [LARGE SCALE GENOMIC DNA]</scope>
</reference>
<feature type="transmembrane region" description="Helical" evidence="1">
    <location>
        <begin position="129"/>
        <end position="148"/>
    </location>
</feature>
<keyword evidence="4" id="KW-1185">Reference proteome</keyword>
<evidence type="ECO:0000313" key="4">
    <source>
        <dbReference type="Proteomes" id="UP001497457"/>
    </source>
</evidence>
<dbReference type="EMBL" id="OZ075142">
    <property type="protein sequence ID" value="CAL5035992.1"/>
    <property type="molecule type" value="Genomic_DNA"/>
</dbReference>
<keyword evidence="1" id="KW-1133">Transmembrane helix</keyword>
<proteinExistence type="predicted"/>
<evidence type="ECO:0000256" key="1">
    <source>
        <dbReference type="SAM" id="Phobius"/>
    </source>
</evidence>
<feature type="transmembrane region" description="Helical" evidence="1">
    <location>
        <begin position="154"/>
        <end position="172"/>
    </location>
</feature>
<dbReference type="PANTHER" id="PTHR31325">
    <property type="entry name" value="OS01G0798800 PROTEIN-RELATED"/>
    <property type="match status" value="1"/>
</dbReference>
<dbReference type="InterPro" id="IPR007658">
    <property type="entry name" value="DUF594"/>
</dbReference>
<dbReference type="AlphaFoldDB" id="A0ABC9DB56"/>
<accession>A0ABC9DB56</accession>
<feature type="transmembrane region" description="Helical" evidence="1">
    <location>
        <begin position="90"/>
        <end position="109"/>
    </location>
</feature>
<feature type="transmembrane region" description="Helical" evidence="1">
    <location>
        <begin position="32"/>
        <end position="51"/>
    </location>
</feature>
<feature type="transmembrane region" description="Helical" evidence="1">
    <location>
        <begin position="273"/>
        <end position="293"/>
    </location>
</feature>
<evidence type="ECO:0000259" key="2">
    <source>
        <dbReference type="Pfam" id="PF13968"/>
    </source>
</evidence>
<keyword evidence="1" id="KW-0472">Membrane</keyword>
<evidence type="ECO:0000313" key="3">
    <source>
        <dbReference type="EMBL" id="CAL5035992.1"/>
    </source>
</evidence>
<dbReference type="Pfam" id="PF13968">
    <property type="entry name" value="DUF4220"/>
    <property type="match status" value="1"/>
</dbReference>
<name>A0ABC9DB56_9POAL</name>
<sequence length="661" mass="75825">MMIACMDGQIARGAVAMGFQPWVPQQENNWEIRVVMLLSLLFQVLLIFLGPMRKRSSSPLLRFAVWSSYLLADWVADLALGLILNSMGVIGGGGSSSPIIFAFWTPFLLLHLGGPDTITSYSLEDNELWLRHLIGLLFELSSVIVIFGCSVRGNPMILATVLIVVVGVIKYCERTYSLYRGSIKGFSNNMPQRDFKPRVSYSSIEARAFDIFRLLQPFFMEMTISTQKLKMVWDIFRDDIKPSKALKMIELELNFVYDIMYTKAAVAHSRAGWVLRFICSGCIVSALAIFFSHDKGGMKRVDVSITYALLLGALALDVAAMAMFLFSDRAAVFLQESRRFKWLGRLTSAERRVWRPRRWSETTSRLNLISDCLGEPQHHSTWRRWLMMAKMRSIAKKLRDLFFIWHKKQLSDPEEEEELPPLLDFIFRGVKDDAVECRSDMRKIWGVCNSRGERVLERLKSGIMNSRDYEWLMRSVKKDDFDEQLLTWHIATDICLLDDGGAEELTKRRRLISETLSEYLLYLLVKQSEMVSAKMGVWLSRYQDTRDHVKKFLANQGLDHDGARRLLQGRLGSVDRRDMSVLFDAIHIAHFLMQLPQGPRWELVSGVWKEMLTYTATKCRATTHIRQLNRGGELITLVWLLRENMGAGELQLAKISSGQPG</sequence>